<dbReference type="GO" id="GO:0016787">
    <property type="term" value="F:hydrolase activity"/>
    <property type="evidence" value="ECO:0007669"/>
    <property type="project" value="UniProtKB-KW"/>
</dbReference>
<gene>
    <name evidence="5" type="ORF">MNBD_NITROSPINAE04-319</name>
</gene>
<dbReference type="Gene3D" id="2.40.50.90">
    <property type="match status" value="1"/>
</dbReference>
<dbReference type="PROSITE" id="PS01123">
    <property type="entry name" value="TNASE_1"/>
    <property type="match status" value="1"/>
</dbReference>
<keyword evidence="3" id="KW-0378">Hydrolase</keyword>
<dbReference type="PANTHER" id="PTHR12302">
    <property type="entry name" value="EBNA2 BINDING PROTEIN P100"/>
    <property type="match status" value="1"/>
</dbReference>
<dbReference type="PANTHER" id="PTHR12302:SF3">
    <property type="entry name" value="SERINE_THREONINE-PROTEIN KINASE 31"/>
    <property type="match status" value="1"/>
</dbReference>
<dbReference type="GO" id="GO:0003676">
    <property type="term" value="F:nucleic acid binding"/>
    <property type="evidence" value="ECO:0007669"/>
    <property type="project" value="InterPro"/>
</dbReference>
<dbReference type="GO" id="GO:0004519">
    <property type="term" value="F:endonuclease activity"/>
    <property type="evidence" value="ECO:0007669"/>
    <property type="project" value="UniProtKB-KW"/>
</dbReference>
<dbReference type="EMBL" id="UOGA01000190">
    <property type="protein sequence ID" value="VAX20948.1"/>
    <property type="molecule type" value="Genomic_DNA"/>
</dbReference>
<dbReference type="InterPro" id="IPR002071">
    <property type="entry name" value="Thermonucl_AS"/>
</dbReference>
<dbReference type="InterPro" id="IPR035437">
    <property type="entry name" value="SNase_OB-fold_sf"/>
</dbReference>
<protein>
    <recommendedName>
        <fullName evidence="4">TNase-like domain-containing protein</fullName>
    </recommendedName>
</protein>
<dbReference type="AlphaFoldDB" id="A0A3B1CAK2"/>
<evidence type="ECO:0000256" key="2">
    <source>
        <dbReference type="ARBA" id="ARBA00022759"/>
    </source>
</evidence>
<dbReference type="PROSITE" id="PS50830">
    <property type="entry name" value="TNASE_3"/>
    <property type="match status" value="1"/>
</dbReference>
<dbReference type="SMART" id="SM00318">
    <property type="entry name" value="SNc"/>
    <property type="match status" value="1"/>
</dbReference>
<feature type="domain" description="TNase-like" evidence="4">
    <location>
        <begin position="32"/>
        <end position="164"/>
    </location>
</feature>
<keyword evidence="2" id="KW-0255">Endonuclease</keyword>
<organism evidence="5">
    <name type="scientific">hydrothermal vent metagenome</name>
    <dbReference type="NCBI Taxonomy" id="652676"/>
    <lineage>
        <taxon>unclassified sequences</taxon>
        <taxon>metagenomes</taxon>
        <taxon>ecological metagenomes</taxon>
    </lineage>
</organism>
<evidence type="ECO:0000259" key="4">
    <source>
        <dbReference type="PROSITE" id="PS50830"/>
    </source>
</evidence>
<evidence type="ECO:0000256" key="1">
    <source>
        <dbReference type="ARBA" id="ARBA00022722"/>
    </source>
</evidence>
<evidence type="ECO:0000313" key="5">
    <source>
        <dbReference type="EMBL" id="VAX20948.1"/>
    </source>
</evidence>
<sequence length="171" mass="19112">MDIGKPVLFWLAFALALAPALACYGQAQAPWPPEHGFVVHVYDGDTILVVSGKEKMKIRLLGIDTPEKQGPYTKAEPLGEEAGRRMTELALRKKVTLIYGGDSLKDRYGRYLAHVILPDGRSLNEIMLKEGLAEAYRKFGYTRKKLYRRLEAKAKSACLGIWKLSIKTCGD</sequence>
<reference evidence="5" key="1">
    <citation type="submission" date="2018-06" db="EMBL/GenBank/DDBJ databases">
        <authorList>
            <person name="Zhirakovskaya E."/>
        </authorList>
    </citation>
    <scope>NUCLEOTIDE SEQUENCE</scope>
</reference>
<dbReference type="SUPFAM" id="SSF50199">
    <property type="entry name" value="Staphylococcal nuclease"/>
    <property type="match status" value="1"/>
</dbReference>
<proteinExistence type="predicted"/>
<evidence type="ECO:0000256" key="3">
    <source>
        <dbReference type="ARBA" id="ARBA00022801"/>
    </source>
</evidence>
<name>A0A3B1CAK2_9ZZZZ</name>
<dbReference type="Pfam" id="PF00565">
    <property type="entry name" value="SNase"/>
    <property type="match status" value="1"/>
</dbReference>
<dbReference type="InterPro" id="IPR016071">
    <property type="entry name" value="Staphylococal_nuclease_OB-fold"/>
</dbReference>
<accession>A0A3B1CAK2</accession>
<keyword evidence="1" id="KW-0540">Nuclease</keyword>